<feature type="transmembrane region" description="Helical" evidence="1">
    <location>
        <begin position="37"/>
        <end position="55"/>
    </location>
</feature>
<dbReference type="GO" id="GO:0016810">
    <property type="term" value="F:hydrolase activity, acting on carbon-nitrogen (but not peptide) bonds"/>
    <property type="evidence" value="ECO:0007669"/>
    <property type="project" value="InterPro"/>
</dbReference>
<comment type="caution">
    <text evidence="3">The sequence shown here is derived from an EMBL/GenBank/DDBJ whole genome shotgun (WGS) entry which is preliminary data.</text>
</comment>
<keyword evidence="1" id="KW-1133">Transmembrane helix</keyword>
<protein>
    <recommendedName>
        <fullName evidence="2">Amidohydrolase 3 domain-containing protein</fullName>
    </recommendedName>
</protein>
<dbReference type="Proteomes" id="UP001050691">
    <property type="component" value="Unassembled WGS sequence"/>
</dbReference>
<dbReference type="InterPro" id="IPR032466">
    <property type="entry name" value="Metal_Hydrolase"/>
</dbReference>
<evidence type="ECO:0000256" key="1">
    <source>
        <dbReference type="SAM" id="Phobius"/>
    </source>
</evidence>
<name>A0AAV4ZZW4_9AGAM</name>
<accession>A0AAV4ZZW4</accession>
<dbReference type="SUPFAM" id="SSF51338">
    <property type="entry name" value="Composite domain of metallo-dependent hydrolases"/>
    <property type="match status" value="1"/>
</dbReference>
<dbReference type="EMBL" id="BPWL01000001">
    <property type="protein sequence ID" value="GJJ06290.1"/>
    <property type="molecule type" value="Genomic_DNA"/>
</dbReference>
<dbReference type="InterPro" id="IPR013108">
    <property type="entry name" value="Amidohydro_3"/>
</dbReference>
<sequence>MAGQDISDFISSKSETKSTSYARLPPARQRTLDRGRLRAILASIVLGLCFVVFQLNTKTLPRSYILCSPDKKIYTVDPHRNVTDCILVHEKFIMGVGSLHDVKKTWKQHSNKNIVVRYAKRGSIIIPGMIDSHGHILEHGKKLKLDLDGLTTPADAVQRIRKYIEERPSLLNDTNIWIHGGGWDNSLWTGWPTAADLESDPVVRNRPVVLLSKDGHAFWCSKKAILLSSPLPETVEGGIIERDKNGEPIGTFLDKAMDLIRVPPWTEEQILEYFNATVTDALSHGLTGIQDAALSPALGAIVERLADENKLPIRLYAMRFFNESEPYWGKSIPKIVGKADGRLTMRSVKIFTDGALRSAGAALYEPYTDDPISRGFFRTPSDVLQRIIPRFLEDGWQVNTHCIGDRANGFFLDLMENLTQHMDVSSSRPRVEHAQIIAPGDFIRMGKLGVIASVQPSHVIDDMGFAESRLGPERIKGTYAFRTLIDNHVSIALGTDFPVADINPLMTFYAAITRLSIYGDSPHGPSGWFPEQRLTRQEALKGSLTPGKRADYSILSKDIMEIPPQEILRTKVIATVLDGEVVYGKL</sequence>
<evidence type="ECO:0000313" key="4">
    <source>
        <dbReference type="Proteomes" id="UP001050691"/>
    </source>
</evidence>
<organism evidence="3 4">
    <name type="scientific">Clathrus columnatus</name>
    <dbReference type="NCBI Taxonomy" id="1419009"/>
    <lineage>
        <taxon>Eukaryota</taxon>
        <taxon>Fungi</taxon>
        <taxon>Dikarya</taxon>
        <taxon>Basidiomycota</taxon>
        <taxon>Agaricomycotina</taxon>
        <taxon>Agaricomycetes</taxon>
        <taxon>Phallomycetidae</taxon>
        <taxon>Phallales</taxon>
        <taxon>Clathraceae</taxon>
        <taxon>Clathrus</taxon>
    </lineage>
</organism>
<evidence type="ECO:0000259" key="2">
    <source>
        <dbReference type="Pfam" id="PF07969"/>
    </source>
</evidence>
<dbReference type="PANTHER" id="PTHR22642:SF2">
    <property type="entry name" value="PROTEIN LONG AFTER FAR-RED 3"/>
    <property type="match status" value="1"/>
</dbReference>
<dbReference type="InterPro" id="IPR011059">
    <property type="entry name" value="Metal-dep_hydrolase_composite"/>
</dbReference>
<keyword evidence="1" id="KW-0472">Membrane</keyword>
<dbReference type="SUPFAM" id="SSF51556">
    <property type="entry name" value="Metallo-dependent hydrolases"/>
    <property type="match status" value="1"/>
</dbReference>
<dbReference type="InterPro" id="IPR033932">
    <property type="entry name" value="YtcJ-like"/>
</dbReference>
<evidence type="ECO:0000313" key="3">
    <source>
        <dbReference type="EMBL" id="GJJ06290.1"/>
    </source>
</evidence>
<keyword evidence="1" id="KW-0812">Transmembrane</keyword>
<dbReference type="Gene3D" id="2.30.40.10">
    <property type="entry name" value="Urease, subunit C, domain 1"/>
    <property type="match status" value="1"/>
</dbReference>
<dbReference type="AlphaFoldDB" id="A0AAV4ZZW4"/>
<dbReference type="Pfam" id="PF07969">
    <property type="entry name" value="Amidohydro_3"/>
    <property type="match status" value="1"/>
</dbReference>
<proteinExistence type="predicted"/>
<dbReference type="CDD" id="cd01300">
    <property type="entry name" value="YtcJ_like"/>
    <property type="match status" value="1"/>
</dbReference>
<dbReference type="PANTHER" id="PTHR22642">
    <property type="entry name" value="IMIDAZOLONEPROPIONASE"/>
    <property type="match status" value="1"/>
</dbReference>
<keyword evidence="4" id="KW-1185">Reference proteome</keyword>
<dbReference type="Gene3D" id="3.20.20.140">
    <property type="entry name" value="Metal-dependent hydrolases"/>
    <property type="match status" value="1"/>
</dbReference>
<gene>
    <name evidence="3" type="ORF">Clacol_000481</name>
</gene>
<dbReference type="Gene3D" id="3.10.310.70">
    <property type="match status" value="1"/>
</dbReference>
<feature type="domain" description="Amidohydrolase 3" evidence="2">
    <location>
        <begin position="122"/>
        <end position="583"/>
    </location>
</feature>
<reference evidence="3" key="1">
    <citation type="submission" date="2021-10" db="EMBL/GenBank/DDBJ databases">
        <title>De novo Genome Assembly of Clathrus columnatus (Basidiomycota, Fungi) Using Illumina and Nanopore Sequence Data.</title>
        <authorList>
            <person name="Ogiso-Tanaka E."/>
            <person name="Itagaki H."/>
            <person name="Hosoya T."/>
            <person name="Hosaka K."/>
        </authorList>
    </citation>
    <scope>NUCLEOTIDE SEQUENCE</scope>
    <source>
        <strain evidence="3">MO-923</strain>
    </source>
</reference>